<proteinExistence type="predicted"/>
<protein>
    <submittedName>
        <fullName evidence="1">Uncharacterized protein</fullName>
    </submittedName>
</protein>
<evidence type="ECO:0000313" key="2">
    <source>
        <dbReference type="Proteomes" id="UP000320231"/>
    </source>
</evidence>
<reference evidence="1 2" key="1">
    <citation type="journal article" date="2019" name="Microbiol. Resour. Announc.">
        <title>Complete Genome Sequence of Halomonas sulfidaeris Strain Esulfide1 Isolated from a Metal Sulfide Rock at a Depth of 2,200 Meters, Obtained Using Nanopore Sequencing.</title>
        <authorList>
            <person name="Saito M."/>
            <person name="Nishigata A."/>
            <person name="Galipon J."/>
            <person name="Arakawa K."/>
        </authorList>
    </citation>
    <scope>NUCLEOTIDE SEQUENCE [LARGE SCALE GENOMIC DNA]</scope>
    <source>
        <strain evidence="1 2">ATCC BAA-803</strain>
    </source>
</reference>
<name>A0A455UDY8_9GAMM</name>
<sequence>MANPVEPAPPLLAPRHQPIAKGYRVEAREEVIQALPIGYLHIDISEIHTGEGKAYLFVAVNRTFKFVHAQLYR</sequence>
<evidence type="ECO:0000313" key="1">
    <source>
        <dbReference type="EMBL" id="BBI63523.1"/>
    </source>
</evidence>
<accession>A0A455UDY8</accession>
<dbReference type="Proteomes" id="UP000320231">
    <property type="component" value="Chromosome"/>
</dbReference>
<gene>
    <name evidence="1" type="ORF">HSBAA_48290</name>
</gene>
<dbReference type="AlphaFoldDB" id="A0A455UDY8"/>
<dbReference type="KEGG" id="hsr:HSBAA_48290"/>
<organism evidence="1 2">
    <name type="scientific">Vreelandella sulfidaeris</name>
    <dbReference type="NCBI Taxonomy" id="115553"/>
    <lineage>
        <taxon>Bacteria</taxon>
        <taxon>Pseudomonadati</taxon>
        <taxon>Pseudomonadota</taxon>
        <taxon>Gammaproteobacteria</taxon>
        <taxon>Oceanospirillales</taxon>
        <taxon>Halomonadaceae</taxon>
        <taxon>Vreelandella</taxon>
    </lineage>
</organism>
<dbReference type="EMBL" id="AP019514">
    <property type="protein sequence ID" value="BBI63523.1"/>
    <property type="molecule type" value="Genomic_DNA"/>
</dbReference>